<dbReference type="SMART" id="SM00355">
    <property type="entry name" value="ZnF_C2H2"/>
    <property type="match status" value="3"/>
</dbReference>
<evidence type="ECO:0000313" key="14">
    <source>
        <dbReference type="Proteomes" id="UP000289323"/>
    </source>
</evidence>
<dbReference type="SUPFAM" id="SSF57667">
    <property type="entry name" value="beta-beta-alpha zinc fingers"/>
    <property type="match status" value="1"/>
</dbReference>
<comment type="subcellular location">
    <subcellularLocation>
        <location evidence="1">Nucleus</location>
    </subcellularLocation>
</comment>
<keyword evidence="8" id="KW-0539">Nucleus</keyword>
<dbReference type="InterPro" id="IPR013087">
    <property type="entry name" value="Znf_C2H2_type"/>
</dbReference>
<organism evidence="13 14">
    <name type="scientific">Thermothielavioides terrestris</name>
    <dbReference type="NCBI Taxonomy" id="2587410"/>
    <lineage>
        <taxon>Eukaryota</taxon>
        <taxon>Fungi</taxon>
        <taxon>Dikarya</taxon>
        <taxon>Ascomycota</taxon>
        <taxon>Pezizomycotina</taxon>
        <taxon>Sordariomycetes</taxon>
        <taxon>Sordariomycetidae</taxon>
        <taxon>Sordariales</taxon>
        <taxon>Chaetomiaceae</taxon>
        <taxon>Thermothielavioides</taxon>
    </lineage>
</organism>
<dbReference type="InterPro" id="IPR036236">
    <property type="entry name" value="Znf_C2H2_sf"/>
</dbReference>
<feature type="region of interest" description="Disordered" evidence="10">
    <location>
        <begin position="49"/>
        <end position="264"/>
    </location>
</feature>
<feature type="compositionally biased region" description="Basic and acidic residues" evidence="10">
    <location>
        <begin position="193"/>
        <end position="210"/>
    </location>
</feature>
<proteinExistence type="predicted"/>
<dbReference type="InterPro" id="IPR051061">
    <property type="entry name" value="Zinc_finger_trans_reg"/>
</dbReference>
<feature type="transmembrane region" description="Helical" evidence="11">
    <location>
        <begin position="12"/>
        <end position="37"/>
    </location>
</feature>
<reference evidence="13 14" key="1">
    <citation type="submission" date="2018-04" db="EMBL/GenBank/DDBJ databases">
        <authorList>
            <person name="Huttner S."/>
            <person name="Dainat J."/>
        </authorList>
    </citation>
    <scope>NUCLEOTIDE SEQUENCE [LARGE SCALE GENOMIC DNA]</scope>
</reference>
<feature type="compositionally biased region" description="Pro residues" evidence="10">
    <location>
        <begin position="108"/>
        <end position="119"/>
    </location>
</feature>
<evidence type="ECO:0000256" key="8">
    <source>
        <dbReference type="ARBA" id="ARBA00023242"/>
    </source>
</evidence>
<dbReference type="GO" id="GO:0005634">
    <property type="term" value="C:nucleus"/>
    <property type="evidence" value="ECO:0007669"/>
    <property type="project" value="UniProtKB-SubCell"/>
</dbReference>
<keyword evidence="5" id="KW-0862">Zinc</keyword>
<feature type="compositionally biased region" description="Low complexity" evidence="10">
    <location>
        <begin position="295"/>
        <end position="306"/>
    </location>
</feature>
<evidence type="ECO:0000256" key="7">
    <source>
        <dbReference type="ARBA" id="ARBA00023163"/>
    </source>
</evidence>
<feature type="region of interest" description="Disordered" evidence="10">
    <location>
        <begin position="461"/>
        <end position="603"/>
    </location>
</feature>
<feature type="compositionally biased region" description="Low complexity" evidence="10">
    <location>
        <begin position="556"/>
        <end position="603"/>
    </location>
</feature>
<feature type="region of interest" description="Disordered" evidence="10">
    <location>
        <begin position="295"/>
        <end position="406"/>
    </location>
</feature>
<evidence type="ECO:0000256" key="2">
    <source>
        <dbReference type="ARBA" id="ARBA00022723"/>
    </source>
</evidence>
<evidence type="ECO:0000256" key="5">
    <source>
        <dbReference type="ARBA" id="ARBA00022833"/>
    </source>
</evidence>
<dbReference type="PANTHER" id="PTHR46179:SF13">
    <property type="entry name" value="C2H2-TYPE DOMAIN-CONTAINING PROTEIN"/>
    <property type="match status" value="1"/>
</dbReference>
<keyword evidence="7" id="KW-0804">Transcription</keyword>
<feature type="compositionally biased region" description="Pro residues" evidence="10">
    <location>
        <begin position="461"/>
        <end position="471"/>
    </location>
</feature>
<name>A0A446BAK2_9PEZI</name>
<dbReference type="Gene3D" id="3.30.160.60">
    <property type="entry name" value="Classic Zinc Finger"/>
    <property type="match status" value="1"/>
</dbReference>
<feature type="domain" description="C2H2-type" evidence="12">
    <location>
        <begin position="632"/>
        <end position="662"/>
    </location>
</feature>
<feature type="compositionally biased region" description="Polar residues" evidence="10">
    <location>
        <begin position="344"/>
        <end position="363"/>
    </location>
</feature>
<dbReference type="GO" id="GO:0008270">
    <property type="term" value="F:zinc ion binding"/>
    <property type="evidence" value="ECO:0007669"/>
    <property type="project" value="UniProtKB-KW"/>
</dbReference>
<gene>
    <name evidence="13" type="ORF">TT172_LOCUS1940</name>
</gene>
<evidence type="ECO:0000259" key="12">
    <source>
        <dbReference type="PROSITE" id="PS50157"/>
    </source>
</evidence>
<dbReference type="GO" id="GO:0000981">
    <property type="term" value="F:DNA-binding transcription factor activity, RNA polymerase II-specific"/>
    <property type="evidence" value="ECO:0007669"/>
    <property type="project" value="UniProtKB-ARBA"/>
</dbReference>
<dbReference type="EMBL" id="OUUZ01000001">
    <property type="protein sequence ID" value="SPQ19521.1"/>
    <property type="molecule type" value="Genomic_DNA"/>
</dbReference>
<keyword evidence="4 9" id="KW-0863">Zinc-finger</keyword>
<evidence type="ECO:0000256" key="9">
    <source>
        <dbReference type="PROSITE-ProRule" id="PRU00042"/>
    </source>
</evidence>
<evidence type="ECO:0000313" key="13">
    <source>
        <dbReference type="EMBL" id="SPQ19521.1"/>
    </source>
</evidence>
<evidence type="ECO:0000256" key="4">
    <source>
        <dbReference type="ARBA" id="ARBA00022771"/>
    </source>
</evidence>
<keyword evidence="11" id="KW-1133">Transmembrane helix</keyword>
<sequence length="715" mass="75768">MLIPRSTPLSSGAIAGAVVGSVVGALLLALCLFPLVVGARRRRLRARHDGDPGLAEMGQAPGGPIPADDSSYKNSSGSALEAVNTVDEARQPPVAPSASVTVQHDPLSPGPSPTSPPPKTDLQPQGDRQEPSPATAPSPARSPAATSSTPRYGSRTTAGRESTRDLSGSDSYGPPSRELTSITSVGITAEPESFDRPSGSREHSHFHLPDSIRNLLHSRRSSHLRRDSKRSTQAGTESARSPSIATNDVLPQLEPTSSGLEIDTETPGLAWDYFHDPTLGAEVYDSFPHSLPAPVSAAAAPSTDAPAPVPLGSALPASQIPATAGDTVPHLTARPITEEPDAISSDTDATATPAQSSKQNTALQGKRLGGSLQRTDSLPPPTIVADLPSPPLLQYNIGPSGNPMEMMKPTNPTESAWMLEHEMRLIQSAPPLPAHEPQLPISVPLDEGQGALFGHDLLKPEPPPAFQPPFQSPYQSPPQAASEFEIEMHKPIPEQPPGFNEPNVLTTPDYSTPPPSTGPSTQSTPNTKLTPFTASPSPPAEMEATINSQLRPPSPGISAGASPSPGPSLSPGLSPDISRGRSPGPTPSRSPGASPGRSPARPPGGFVCDVCGVVKSSYHQFNHHRRYHDRPYECTHPGCGRSFGTITHLNRHVNDKHVKTRKFYCTQPDCAYSRQGGKSFPRKDNWKRHMMNKHHIDPQNETDEEVLADVAMDET</sequence>
<feature type="compositionally biased region" description="Low complexity" evidence="10">
    <location>
        <begin position="518"/>
        <end position="527"/>
    </location>
</feature>
<dbReference type="PANTHER" id="PTHR46179">
    <property type="entry name" value="ZINC FINGER PROTEIN"/>
    <property type="match status" value="1"/>
</dbReference>
<dbReference type="GO" id="GO:0000978">
    <property type="term" value="F:RNA polymerase II cis-regulatory region sequence-specific DNA binding"/>
    <property type="evidence" value="ECO:0007669"/>
    <property type="project" value="UniProtKB-ARBA"/>
</dbReference>
<dbReference type="PROSITE" id="PS50157">
    <property type="entry name" value="ZINC_FINGER_C2H2_2"/>
    <property type="match status" value="1"/>
</dbReference>
<evidence type="ECO:0000256" key="1">
    <source>
        <dbReference type="ARBA" id="ARBA00004123"/>
    </source>
</evidence>
<keyword evidence="2" id="KW-0479">Metal-binding</keyword>
<keyword evidence="11" id="KW-0472">Membrane</keyword>
<dbReference type="PROSITE" id="PS00028">
    <property type="entry name" value="ZINC_FINGER_C2H2_1"/>
    <property type="match status" value="1"/>
</dbReference>
<feature type="compositionally biased region" description="Low complexity" evidence="10">
    <location>
        <begin position="131"/>
        <end position="151"/>
    </location>
</feature>
<keyword evidence="11" id="KW-0812">Transmembrane</keyword>
<accession>A0A446BAK2</accession>
<feature type="compositionally biased region" description="Polar residues" evidence="10">
    <location>
        <begin position="154"/>
        <end position="170"/>
    </location>
</feature>
<feature type="compositionally biased region" description="Basic residues" evidence="10">
    <location>
        <begin position="216"/>
        <end position="228"/>
    </location>
</feature>
<evidence type="ECO:0000256" key="10">
    <source>
        <dbReference type="SAM" id="MobiDB-lite"/>
    </source>
</evidence>
<evidence type="ECO:0000256" key="11">
    <source>
        <dbReference type="SAM" id="Phobius"/>
    </source>
</evidence>
<dbReference type="AlphaFoldDB" id="A0A446BAK2"/>
<keyword evidence="6" id="KW-0805">Transcription regulation</keyword>
<evidence type="ECO:0000256" key="3">
    <source>
        <dbReference type="ARBA" id="ARBA00022737"/>
    </source>
</evidence>
<keyword evidence="3" id="KW-0677">Repeat</keyword>
<dbReference type="FunFam" id="3.30.160.60:FF:000125">
    <property type="entry name" value="Putative zinc finger protein 143"/>
    <property type="match status" value="1"/>
</dbReference>
<dbReference type="Proteomes" id="UP000289323">
    <property type="component" value="Unassembled WGS sequence"/>
</dbReference>
<evidence type="ECO:0000256" key="6">
    <source>
        <dbReference type="ARBA" id="ARBA00023015"/>
    </source>
</evidence>
<feature type="compositionally biased region" description="Low complexity" evidence="10">
    <location>
        <begin position="472"/>
        <end position="483"/>
    </location>
</feature>
<feature type="compositionally biased region" description="Polar residues" evidence="10">
    <location>
        <begin position="232"/>
        <end position="246"/>
    </location>
</feature>
<protein>
    <submittedName>
        <fullName evidence="13">50799b07-e1f8-4da4-91bb-c4ab4e9774d0</fullName>
    </submittedName>
</protein>